<gene>
    <name evidence="3" type="ORF">ACFFJ6_04450</name>
</gene>
<sequence length="387" mass="42387">MRILHCYKIYRPEVEGGIPEVMSQLLGLRDFGDSSAILTARRRGWGRRYALDGAEIRAVGSFGESLSMPLAPHYPLVLSQAAKSCDVLALHAPFPLNDLGLALGVPDDLAVVVHWHAEILGRRAIVKLLAPVIRHTLARADHIVVSDQSITDRSDFLTPHVKKCTIIPYGVRPEEWSELDADQARRAVELRARYPRLMISMGRLVPYKGYPVLLEALRDIEGHLVVIGDGSDREALAQLASDLGVADRVTFTGLLPRDDMKVYLHAARVFVLPSVTEAEAFGIVQIEAMSAGLPVVNTTVPTAVPKIARDGLEGLSVPPRDPVALAEAIRRLLDDPELADRFGRAGRERVAREYSQSVFLGRISAVYSSALSKRRGRASPAPNEVLT</sequence>
<dbReference type="InterPro" id="IPR001296">
    <property type="entry name" value="Glyco_trans_1"/>
</dbReference>
<feature type="domain" description="Glycosyltransferase subfamily 4-like N-terminal" evidence="2">
    <location>
        <begin position="20"/>
        <end position="170"/>
    </location>
</feature>
<dbReference type="PANTHER" id="PTHR12526">
    <property type="entry name" value="GLYCOSYLTRANSFERASE"/>
    <property type="match status" value="1"/>
</dbReference>
<dbReference type="Gene3D" id="3.40.50.2000">
    <property type="entry name" value="Glycogen Phosphorylase B"/>
    <property type="match status" value="2"/>
</dbReference>
<evidence type="ECO:0000313" key="3">
    <source>
        <dbReference type="EMBL" id="MFC0239702.1"/>
    </source>
</evidence>
<evidence type="ECO:0000259" key="1">
    <source>
        <dbReference type="Pfam" id="PF00534"/>
    </source>
</evidence>
<dbReference type="EC" id="2.4.-.-" evidence="3"/>
<dbReference type="SUPFAM" id="SSF53756">
    <property type="entry name" value="UDP-Glycosyltransferase/glycogen phosphorylase"/>
    <property type="match status" value="1"/>
</dbReference>
<evidence type="ECO:0000259" key="2">
    <source>
        <dbReference type="Pfam" id="PF13579"/>
    </source>
</evidence>
<dbReference type="Proteomes" id="UP001589775">
    <property type="component" value="Unassembled WGS sequence"/>
</dbReference>
<reference evidence="3 4" key="1">
    <citation type="submission" date="2024-09" db="EMBL/GenBank/DDBJ databases">
        <authorList>
            <person name="Sun Q."/>
            <person name="Mori K."/>
        </authorList>
    </citation>
    <scope>NUCLEOTIDE SEQUENCE [LARGE SCALE GENOMIC DNA]</scope>
    <source>
        <strain evidence="3 4">KCTC 23279</strain>
    </source>
</reference>
<accession>A0ABV6END1</accession>
<organism evidence="3 4">
    <name type="scientific">Rhodopseudomonas telluris</name>
    <dbReference type="NCBI Taxonomy" id="644215"/>
    <lineage>
        <taxon>Bacteria</taxon>
        <taxon>Pseudomonadati</taxon>
        <taxon>Pseudomonadota</taxon>
        <taxon>Alphaproteobacteria</taxon>
        <taxon>Hyphomicrobiales</taxon>
        <taxon>Nitrobacteraceae</taxon>
        <taxon>Rhodopseudomonas</taxon>
    </lineage>
</organism>
<protein>
    <submittedName>
        <fullName evidence="3">Glycosyltransferase</fullName>
        <ecNumber evidence="3">2.4.-.-</ecNumber>
    </submittedName>
</protein>
<name>A0ABV6END1_9BRAD</name>
<proteinExistence type="predicted"/>
<dbReference type="RefSeq" id="WP_378384770.1">
    <property type="nucleotide sequence ID" value="NZ_JBHLWM010000001.1"/>
</dbReference>
<dbReference type="EMBL" id="JBHLWM010000001">
    <property type="protein sequence ID" value="MFC0239702.1"/>
    <property type="molecule type" value="Genomic_DNA"/>
</dbReference>
<evidence type="ECO:0000313" key="4">
    <source>
        <dbReference type="Proteomes" id="UP001589775"/>
    </source>
</evidence>
<dbReference type="Pfam" id="PF00534">
    <property type="entry name" value="Glycos_transf_1"/>
    <property type="match status" value="1"/>
</dbReference>
<dbReference type="PANTHER" id="PTHR12526:SF634">
    <property type="entry name" value="BLL3361 PROTEIN"/>
    <property type="match status" value="1"/>
</dbReference>
<dbReference type="GO" id="GO:0016757">
    <property type="term" value="F:glycosyltransferase activity"/>
    <property type="evidence" value="ECO:0007669"/>
    <property type="project" value="UniProtKB-KW"/>
</dbReference>
<comment type="caution">
    <text evidence="3">The sequence shown here is derived from an EMBL/GenBank/DDBJ whole genome shotgun (WGS) entry which is preliminary data.</text>
</comment>
<keyword evidence="3" id="KW-0328">Glycosyltransferase</keyword>
<dbReference type="InterPro" id="IPR028098">
    <property type="entry name" value="Glyco_trans_4-like_N"/>
</dbReference>
<keyword evidence="3" id="KW-0808">Transferase</keyword>
<dbReference type="Pfam" id="PF13579">
    <property type="entry name" value="Glyco_trans_4_4"/>
    <property type="match status" value="1"/>
</dbReference>
<keyword evidence="4" id="KW-1185">Reference proteome</keyword>
<feature type="domain" description="Glycosyl transferase family 1" evidence="1">
    <location>
        <begin position="191"/>
        <end position="349"/>
    </location>
</feature>